<organism evidence="1 2">
    <name type="scientific">Sistotremastrum niveocremeum HHB9708</name>
    <dbReference type="NCBI Taxonomy" id="1314777"/>
    <lineage>
        <taxon>Eukaryota</taxon>
        <taxon>Fungi</taxon>
        <taxon>Dikarya</taxon>
        <taxon>Basidiomycota</taxon>
        <taxon>Agaricomycotina</taxon>
        <taxon>Agaricomycetes</taxon>
        <taxon>Sistotremastrales</taxon>
        <taxon>Sistotremastraceae</taxon>
        <taxon>Sertulicium</taxon>
        <taxon>Sertulicium niveocremeum</taxon>
    </lineage>
</organism>
<reference evidence="1 2" key="1">
    <citation type="journal article" date="2016" name="Mol. Biol. Evol.">
        <title>Comparative Genomics of Early-Diverging Mushroom-Forming Fungi Provides Insights into the Origins of Lignocellulose Decay Capabilities.</title>
        <authorList>
            <person name="Nagy L.G."/>
            <person name="Riley R."/>
            <person name="Tritt A."/>
            <person name="Adam C."/>
            <person name="Daum C."/>
            <person name="Floudas D."/>
            <person name="Sun H."/>
            <person name="Yadav J.S."/>
            <person name="Pangilinan J."/>
            <person name="Larsson K.H."/>
            <person name="Matsuura K."/>
            <person name="Barry K."/>
            <person name="Labutti K."/>
            <person name="Kuo R."/>
            <person name="Ohm R.A."/>
            <person name="Bhattacharya S.S."/>
            <person name="Shirouzu T."/>
            <person name="Yoshinaga Y."/>
            <person name="Martin F.M."/>
            <person name="Grigoriev I.V."/>
            <person name="Hibbett D.S."/>
        </authorList>
    </citation>
    <scope>NUCLEOTIDE SEQUENCE [LARGE SCALE GENOMIC DNA]</scope>
    <source>
        <strain evidence="1 2">HHB9708</strain>
    </source>
</reference>
<accession>A0A164WZF5</accession>
<gene>
    <name evidence="1" type="ORF">SISNIDRAFT_350862</name>
</gene>
<protein>
    <submittedName>
        <fullName evidence="1">Uncharacterized protein</fullName>
    </submittedName>
</protein>
<dbReference type="EMBL" id="KV419401">
    <property type="protein sequence ID" value="KZS95502.1"/>
    <property type="molecule type" value="Genomic_DNA"/>
</dbReference>
<dbReference type="Proteomes" id="UP000076722">
    <property type="component" value="Unassembled WGS sequence"/>
</dbReference>
<sequence>METKPPLVAALLSVLIFEARFPCILLSSLFRPLLSWLVFSLSIAAFNNSPWLQHFQDAPHADRRCPKTGFACKLFNAWAFGLNSFIQCH</sequence>
<keyword evidence="2" id="KW-1185">Reference proteome</keyword>
<name>A0A164WZF5_9AGAM</name>
<proteinExistence type="predicted"/>
<dbReference type="AlphaFoldDB" id="A0A164WZF5"/>
<evidence type="ECO:0000313" key="1">
    <source>
        <dbReference type="EMBL" id="KZS95502.1"/>
    </source>
</evidence>
<evidence type="ECO:0000313" key="2">
    <source>
        <dbReference type="Proteomes" id="UP000076722"/>
    </source>
</evidence>